<proteinExistence type="predicted"/>
<evidence type="ECO:0000313" key="2">
    <source>
        <dbReference type="EMBL" id="CAD0322047.1"/>
    </source>
</evidence>
<dbReference type="InterPro" id="IPR014944">
    <property type="entry name" value="Toxin_SymE-like"/>
</dbReference>
<name>A0A6V7CUD0_9XANT</name>
<dbReference type="GO" id="GO:0016070">
    <property type="term" value="P:RNA metabolic process"/>
    <property type="evidence" value="ECO:0007669"/>
    <property type="project" value="InterPro"/>
</dbReference>
<reference evidence="4" key="2">
    <citation type="journal article" date="2020" name="Syst. Appl. Microbiol.">
        <title>Clarifying the taxonomy of the causal agent of bacterial leaf spot of lettuce through a polyphasic approach reveals that Xanthomonas cynarae Trebaol et al. 2000 emend. Timilsina et al. 2019 is a later heterotypic synonym of Xanthomonas hortorum Vauterin et al. 1995.</title>
        <authorList>
            <person name="Moriniere L."/>
            <person name="Burlet A."/>
            <person name="Rosenthal E.R."/>
            <person name="Nesme X."/>
            <person name="Portier P."/>
            <person name="Bull C.T."/>
            <person name="Lavire C."/>
            <person name="Fischer-Le Saux M."/>
            <person name="Bertolla F."/>
        </authorList>
    </citation>
    <scope>NUCLEOTIDE SEQUENCE [LARGE SCALE GENOMIC DNA]</scope>
    <source>
        <strain evidence="4">CFBP2533</strain>
    </source>
</reference>
<dbReference type="EMBL" id="SMDX01000002">
    <property type="protein sequence ID" value="NMI20881.1"/>
    <property type="molecule type" value="Genomic_DNA"/>
</dbReference>
<dbReference type="Proteomes" id="UP000548771">
    <property type="component" value="Unassembled WGS sequence"/>
</dbReference>
<reference evidence="2" key="4">
    <citation type="submission" date="2020-07" db="EMBL/GenBank/DDBJ databases">
        <authorList>
            <person name="Pothier F. J."/>
        </authorList>
    </citation>
    <scope>NUCLEOTIDE SEQUENCE</scope>
    <source>
        <strain evidence="2">CFBP 2533</strain>
    </source>
</reference>
<dbReference type="GeneID" id="75153704"/>
<protein>
    <submittedName>
        <fullName evidence="3">Type I toxin-antitoxin system SymE family toxin</fullName>
    </submittedName>
</protein>
<dbReference type="GO" id="GO:0005737">
    <property type="term" value="C:cytoplasm"/>
    <property type="evidence" value="ECO:0007669"/>
    <property type="project" value="InterPro"/>
</dbReference>
<gene>
    <name evidence="2" type="ORF">CFBP2533_16590</name>
    <name evidence="3" type="ORF">E1J24_02995</name>
</gene>
<dbReference type="EMBL" id="LR828261">
    <property type="protein sequence ID" value="CAD0322047.1"/>
    <property type="molecule type" value="Genomic_DNA"/>
</dbReference>
<feature type="domain" description="Toxin SymE-like" evidence="1">
    <location>
        <begin position="13"/>
        <end position="71"/>
    </location>
</feature>
<dbReference type="EMBL" id="LR828261">
    <property type="protein sequence ID" value="CAD0322038.1"/>
    <property type="molecule type" value="Genomic_DNA"/>
</dbReference>
<organism evidence="2">
    <name type="scientific">Xanthomonas hortorum pv. pelargonii</name>
    <dbReference type="NCBI Taxonomy" id="453602"/>
    <lineage>
        <taxon>Bacteria</taxon>
        <taxon>Pseudomonadati</taxon>
        <taxon>Pseudomonadota</taxon>
        <taxon>Gammaproteobacteria</taxon>
        <taxon>Lysobacterales</taxon>
        <taxon>Lysobacteraceae</taxon>
        <taxon>Xanthomonas</taxon>
    </lineage>
</organism>
<sequence length="74" mass="8467">MAVKRKTAQPELRFLTVGYQVYESKHKDVERRTLPRQVPFLRLSGDWLQAAGFSVGHKAQVQVTERGITIIAEE</sequence>
<dbReference type="GO" id="GO:0003723">
    <property type="term" value="F:RNA binding"/>
    <property type="evidence" value="ECO:0007669"/>
    <property type="project" value="InterPro"/>
</dbReference>
<evidence type="ECO:0000259" key="1">
    <source>
        <dbReference type="Pfam" id="PF08845"/>
    </source>
</evidence>
<dbReference type="GO" id="GO:0016788">
    <property type="term" value="F:hydrolase activity, acting on ester bonds"/>
    <property type="evidence" value="ECO:0007669"/>
    <property type="project" value="InterPro"/>
</dbReference>
<accession>A0A6V7CUD0</accession>
<evidence type="ECO:0000313" key="3">
    <source>
        <dbReference type="EMBL" id="NMI20881.1"/>
    </source>
</evidence>
<dbReference type="Pfam" id="PF08845">
    <property type="entry name" value="SymE_toxin"/>
    <property type="match status" value="1"/>
</dbReference>
<dbReference type="AlphaFoldDB" id="A0A6V7CUD0"/>
<reference evidence="3" key="1">
    <citation type="submission" date="2019-03" db="EMBL/GenBank/DDBJ databases">
        <authorList>
            <person name="Moriniere L."/>
            <person name="Burlet A."/>
            <person name="Rosenthal E."/>
            <person name="Portier P."/>
            <person name="Lavire C."/>
            <person name="Nesme X."/>
            <person name="Bull C.T."/>
            <person name="Le Saux M."/>
            <person name="Bertolla F."/>
        </authorList>
    </citation>
    <scope>NUCLEOTIDE SEQUENCE</scope>
    <source>
        <strain evidence="3">CFBP2533</strain>
    </source>
</reference>
<evidence type="ECO:0000313" key="4">
    <source>
        <dbReference type="Proteomes" id="UP000548771"/>
    </source>
</evidence>
<reference evidence="3" key="3">
    <citation type="journal article" date="2020" name="Syst. Appl. Microbiol.">
        <title>Clarifying the taxonomy of the causal agent of bacterial leaf spot of lettuce through a polyphasic approach reveals that Xanthomonas cynarae Trebaol et al. 2000 emend. Timilsina et al. 2019 is a later heterotypic synonym of Xanthomonas hortorum Vauterin et al. 1995.</title>
        <authorList>
            <person name="Moriniere L."/>
            <person name="Burlet A."/>
            <person name="Rosenthal E.R."/>
            <person name="Nesme X."/>
            <person name="Portier P."/>
            <person name="Bull C.T."/>
            <person name="Lavire C."/>
            <person name="Fischer-Le Saux M."/>
            <person name="Bertolla F."/>
        </authorList>
    </citation>
    <scope>NUCLEOTIDE SEQUENCE</scope>
    <source>
        <strain evidence="3">CFBP2533</strain>
    </source>
</reference>
<dbReference type="RefSeq" id="WP_080640084.1">
    <property type="nucleotide sequence ID" value="NZ_CP098604.1"/>
</dbReference>